<dbReference type="SUPFAM" id="SSF49879">
    <property type="entry name" value="SMAD/FHA domain"/>
    <property type="match status" value="1"/>
</dbReference>
<dbReference type="InterPro" id="IPR008984">
    <property type="entry name" value="SMAD_FHA_dom_sf"/>
</dbReference>
<evidence type="ECO:0000256" key="1">
    <source>
        <dbReference type="SAM" id="Phobius"/>
    </source>
</evidence>
<sequence length="188" mass="21115">MRREAKGKRVKQTLDVLIILCGAGAVFLVFKEIGTWRFAPAVYFVIVIGMAAAIYDLFRLSGSKNTEEIMPEAERIQGIQRLILLDEEGKPIKSWDLQGKISLIIGKAGRDQELDIDLSDCEYSSFIDFQHAVLNFCLDQWYVEDLGSQNGVKVGKVEDGECYRVIHRPCKVVAGDVLYIANTKLLLT</sequence>
<keyword evidence="4" id="KW-1185">Reference proteome</keyword>
<dbReference type="EMBL" id="JAJEPV010000045">
    <property type="protein sequence ID" value="MCC2120818.1"/>
    <property type="molecule type" value="Genomic_DNA"/>
</dbReference>
<accession>A0AAE3A488</accession>
<organism evidence="3 4">
    <name type="scientific">Waltera acetigignens</name>
    <dbReference type="NCBI Taxonomy" id="2981769"/>
    <lineage>
        <taxon>Bacteria</taxon>
        <taxon>Bacillati</taxon>
        <taxon>Bacillota</taxon>
        <taxon>Clostridia</taxon>
        <taxon>Lachnospirales</taxon>
        <taxon>Lachnospiraceae</taxon>
        <taxon>Waltera</taxon>
    </lineage>
</organism>
<dbReference type="Pfam" id="PF00498">
    <property type="entry name" value="FHA"/>
    <property type="match status" value="1"/>
</dbReference>
<dbReference type="CDD" id="cd00060">
    <property type="entry name" value="FHA"/>
    <property type="match status" value="1"/>
</dbReference>
<dbReference type="Proteomes" id="UP001197795">
    <property type="component" value="Unassembled WGS sequence"/>
</dbReference>
<keyword evidence="1" id="KW-1133">Transmembrane helix</keyword>
<feature type="transmembrane region" description="Helical" evidence="1">
    <location>
        <begin position="36"/>
        <end position="58"/>
    </location>
</feature>
<feature type="domain" description="FHA" evidence="2">
    <location>
        <begin position="106"/>
        <end position="159"/>
    </location>
</feature>
<name>A0AAE3A488_9FIRM</name>
<dbReference type="PROSITE" id="PS50006">
    <property type="entry name" value="FHA_DOMAIN"/>
    <property type="match status" value="1"/>
</dbReference>
<evidence type="ECO:0000313" key="3">
    <source>
        <dbReference type="EMBL" id="MCC2120818.1"/>
    </source>
</evidence>
<gene>
    <name evidence="3" type="ORF">LKD75_14680</name>
</gene>
<dbReference type="AlphaFoldDB" id="A0AAE3A488"/>
<evidence type="ECO:0000313" key="4">
    <source>
        <dbReference type="Proteomes" id="UP001197795"/>
    </source>
</evidence>
<dbReference type="RefSeq" id="WP_117466271.1">
    <property type="nucleotide sequence ID" value="NZ_JAJEPV010000045.1"/>
</dbReference>
<keyword evidence="1" id="KW-0812">Transmembrane</keyword>
<keyword evidence="1" id="KW-0472">Membrane</keyword>
<feature type="transmembrane region" description="Helical" evidence="1">
    <location>
        <begin position="12"/>
        <end position="30"/>
    </location>
</feature>
<reference evidence="3 4" key="1">
    <citation type="submission" date="2021-10" db="EMBL/GenBank/DDBJ databases">
        <title>Anaerobic single-cell dispensing facilitates the cultivation of human gut bacteria.</title>
        <authorList>
            <person name="Afrizal A."/>
        </authorList>
    </citation>
    <scope>NUCLEOTIDE SEQUENCE [LARGE SCALE GENOMIC DNA]</scope>
    <source>
        <strain evidence="3 4">CLA-AA-H273</strain>
    </source>
</reference>
<evidence type="ECO:0000259" key="2">
    <source>
        <dbReference type="PROSITE" id="PS50006"/>
    </source>
</evidence>
<comment type="caution">
    <text evidence="3">The sequence shown here is derived from an EMBL/GenBank/DDBJ whole genome shotgun (WGS) entry which is preliminary data.</text>
</comment>
<proteinExistence type="predicted"/>
<protein>
    <submittedName>
        <fullName evidence="3">FHA domain-containing protein</fullName>
    </submittedName>
</protein>
<dbReference type="Gene3D" id="2.60.200.20">
    <property type="match status" value="1"/>
</dbReference>
<dbReference type="InterPro" id="IPR000253">
    <property type="entry name" value="FHA_dom"/>
</dbReference>